<evidence type="ECO:0000256" key="1">
    <source>
        <dbReference type="SAM" id="SignalP"/>
    </source>
</evidence>
<dbReference type="AlphaFoldDB" id="A0AAD7MTH3"/>
<organism evidence="2 3">
    <name type="scientific">Mycena maculata</name>
    <dbReference type="NCBI Taxonomy" id="230809"/>
    <lineage>
        <taxon>Eukaryota</taxon>
        <taxon>Fungi</taxon>
        <taxon>Dikarya</taxon>
        <taxon>Basidiomycota</taxon>
        <taxon>Agaricomycotina</taxon>
        <taxon>Agaricomycetes</taxon>
        <taxon>Agaricomycetidae</taxon>
        <taxon>Agaricales</taxon>
        <taxon>Marasmiineae</taxon>
        <taxon>Mycenaceae</taxon>
        <taxon>Mycena</taxon>
    </lineage>
</organism>
<feature type="signal peptide" evidence="1">
    <location>
        <begin position="1"/>
        <end position="22"/>
    </location>
</feature>
<keyword evidence="1" id="KW-0732">Signal</keyword>
<gene>
    <name evidence="2" type="ORF">DFH07DRAFT_990969</name>
</gene>
<keyword evidence="3" id="KW-1185">Reference proteome</keyword>
<accession>A0AAD7MTH3</accession>
<proteinExistence type="predicted"/>
<evidence type="ECO:0000313" key="2">
    <source>
        <dbReference type="EMBL" id="KAJ7732063.1"/>
    </source>
</evidence>
<reference evidence="2" key="1">
    <citation type="submission" date="2023-03" db="EMBL/GenBank/DDBJ databases">
        <title>Massive genome expansion in bonnet fungi (Mycena s.s.) driven by repeated elements and novel gene families across ecological guilds.</title>
        <authorList>
            <consortium name="Lawrence Berkeley National Laboratory"/>
            <person name="Harder C.B."/>
            <person name="Miyauchi S."/>
            <person name="Viragh M."/>
            <person name="Kuo A."/>
            <person name="Thoen E."/>
            <person name="Andreopoulos B."/>
            <person name="Lu D."/>
            <person name="Skrede I."/>
            <person name="Drula E."/>
            <person name="Henrissat B."/>
            <person name="Morin E."/>
            <person name="Kohler A."/>
            <person name="Barry K."/>
            <person name="LaButti K."/>
            <person name="Morin E."/>
            <person name="Salamov A."/>
            <person name="Lipzen A."/>
            <person name="Mereny Z."/>
            <person name="Hegedus B."/>
            <person name="Baldrian P."/>
            <person name="Stursova M."/>
            <person name="Weitz H."/>
            <person name="Taylor A."/>
            <person name="Grigoriev I.V."/>
            <person name="Nagy L.G."/>
            <person name="Martin F."/>
            <person name="Kauserud H."/>
        </authorList>
    </citation>
    <scope>NUCLEOTIDE SEQUENCE</scope>
    <source>
        <strain evidence="2">CBHHK188m</strain>
    </source>
</reference>
<dbReference type="Proteomes" id="UP001215280">
    <property type="component" value="Unassembled WGS sequence"/>
</dbReference>
<feature type="chain" id="PRO_5042094866" evidence="1">
    <location>
        <begin position="23"/>
        <end position="249"/>
    </location>
</feature>
<sequence>MRFSPTLTVLGSLIHLLPVATALLQSSWSATNVPATGLTDITFPITIVEADHISGYYFAQQYTFIGSSIGYTGIQPRPDANGKAVLHGVFSSFVDGSTTTDSNCNAGADGGPGVSCSFEWNGVYGRTYNFEVKRGAGQLWVGTAIDTVTQERIHIGSYTVPAGAGGIANGQAGFVEWYPWNSFEPPNHCAHLPYQQTVFGNPFTSNMGSVCTQSEFFETGDCIGQVAFHTEKVPGGVENNCGFRGQTGS</sequence>
<evidence type="ECO:0000313" key="3">
    <source>
        <dbReference type="Proteomes" id="UP001215280"/>
    </source>
</evidence>
<name>A0AAD7MTH3_9AGAR</name>
<comment type="caution">
    <text evidence="2">The sequence shown here is derived from an EMBL/GenBank/DDBJ whole genome shotgun (WGS) entry which is preliminary data.</text>
</comment>
<dbReference type="EMBL" id="JARJLG010000178">
    <property type="protein sequence ID" value="KAJ7732063.1"/>
    <property type="molecule type" value="Genomic_DNA"/>
</dbReference>
<protein>
    <submittedName>
        <fullName evidence="2">Uncharacterized protein</fullName>
    </submittedName>
</protein>